<name>A0A2S2Q4B2_9HEMI</name>
<dbReference type="Gene3D" id="1.10.3430.10">
    <property type="entry name" value="Ammonium transporter AmtB like domains"/>
    <property type="match status" value="1"/>
</dbReference>
<dbReference type="SUPFAM" id="SSF111352">
    <property type="entry name" value="Ammonium transporter"/>
    <property type="match status" value="1"/>
</dbReference>
<feature type="transmembrane region" description="Helical" evidence="8">
    <location>
        <begin position="338"/>
        <end position="356"/>
    </location>
</feature>
<evidence type="ECO:0000256" key="6">
    <source>
        <dbReference type="ARBA" id="ARBA00023136"/>
    </source>
</evidence>
<comment type="subcellular location">
    <subcellularLocation>
        <location evidence="8">Cell membrane</location>
        <topology evidence="8">Multi-pass membrane protein</topology>
    </subcellularLocation>
    <subcellularLocation>
        <location evidence="1">Membrane</location>
        <topology evidence="1">Multi-pass membrane protein</topology>
    </subcellularLocation>
</comment>
<proteinExistence type="inferred from homology"/>
<evidence type="ECO:0000256" key="4">
    <source>
        <dbReference type="ARBA" id="ARBA00022692"/>
    </source>
</evidence>
<comment type="similarity">
    <text evidence="2 8">Belongs to the ammonia transporter channel (TC 1.A.11.2) family.</text>
</comment>
<keyword evidence="11" id="KW-1185">Reference proteome</keyword>
<dbReference type="InterPro" id="IPR001905">
    <property type="entry name" value="Ammonium_transpt"/>
</dbReference>
<dbReference type="RefSeq" id="XP_025424859.1">
    <property type="nucleotide sequence ID" value="XM_025569074.1"/>
</dbReference>
<evidence type="ECO:0000313" key="11">
    <source>
        <dbReference type="Proteomes" id="UP000694846"/>
    </source>
</evidence>
<evidence type="ECO:0000256" key="1">
    <source>
        <dbReference type="ARBA" id="ARBA00004141"/>
    </source>
</evidence>
<dbReference type="OrthoDB" id="534912at2759"/>
<dbReference type="InterPro" id="IPR029020">
    <property type="entry name" value="Ammonium/urea_transptr"/>
</dbReference>
<evidence type="ECO:0000256" key="7">
    <source>
        <dbReference type="ARBA" id="ARBA00023177"/>
    </source>
</evidence>
<dbReference type="EMBL" id="GGMS01003382">
    <property type="protein sequence ID" value="MBY72585.1"/>
    <property type="molecule type" value="Transcribed_RNA"/>
</dbReference>
<evidence type="ECO:0000256" key="8">
    <source>
        <dbReference type="RuleBase" id="RU362002"/>
    </source>
</evidence>
<feature type="transmembrane region" description="Helical" evidence="8">
    <location>
        <begin position="174"/>
        <end position="194"/>
    </location>
</feature>
<evidence type="ECO:0000256" key="2">
    <source>
        <dbReference type="ARBA" id="ARBA00005887"/>
    </source>
</evidence>
<evidence type="ECO:0000256" key="5">
    <source>
        <dbReference type="ARBA" id="ARBA00022989"/>
    </source>
</evidence>
<reference evidence="10" key="1">
    <citation type="submission" date="2018-04" db="EMBL/GenBank/DDBJ databases">
        <title>Transcriptome assembly of Sipha flava.</title>
        <authorList>
            <person name="Scully E.D."/>
            <person name="Geib S.M."/>
            <person name="Palmer N.A."/>
            <person name="Koch K."/>
            <person name="Bradshaw J."/>
            <person name="Heng-Moss T."/>
            <person name="Sarath G."/>
        </authorList>
    </citation>
    <scope>NUCLEOTIDE SEQUENCE</scope>
</reference>
<feature type="domain" description="Ammonium transporter AmtB-like" evidence="9">
    <location>
        <begin position="31"/>
        <end position="422"/>
    </location>
</feature>
<dbReference type="GO" id="GO:0008519">
    <property type="term" value="F:ammonium channel activity"/>
    <property type="evidence" value="ECO:0007669"/>
    <property type="project" value="InterPro"/>
</dbReference>
<reference evidence="12" key="2">
    <citation type="submission" date="2025-04" db="UniProtKB">
        <authorList>
            <consortium name="RefSeq"/>
        </authorList>
    </citation>
    <scope>IDENTIFICATION</scope>
    <source>
        <tissue evidence="12">Whole body</tissue>
    </source>
</reference>
<dbReference type="Pfam" id="PF00909">
    <property type="entry name" value="Ammonium_transp"/>
    <property type="match status" value="1"/>
</dbReference>
<feature type="transmembrane region" description="Helical" evidence="8">
    <location>
        <begin position="376"/>
        <end position="398"/>
    </location>
</feature>
<dbReference type="PANTHER" id="PTHR11730">
    <property type="entry name" value="AMMONIUM TRANSPORTER"/>
    <property type="match status" value="1"/>
</dbReference>
<dbReference type="Proteomes" id="UP000694846">
    <property type="component" value="Unplaced"/>
</dbReference>
<evidence type="ECO:0000313" key="12">
    <source>
        <dbReference type="RefSeq" id="XP_025424859.1"/>
    </source>
</evidence>
<organism evidence="10">
    <name type="scientific">Sipha flava</name>
    <name type="common">yellow sugarcane aphid</name>
    <dbReference type="NCBI Taxonomy" id="143950"/>
    <lineage>
        <taxon>Eukaryota</taxon>
        <taxon>Metazoa</taxon>
        <taxon>Ecdysozoa</taxon>
        <taxon>Arthropoda</taxon>
        <taxon>Hexapoda</taxon>
        <taxon>Insecta</taxon>
        <taxon>Pterygota</taxon>
        <taxon>Neoptera</taxon>
        <taxon>Paraneoptera</taxon>
        <taxon>Hemiptera</taxon>
        <taxon>Sternorrhyncha</taxon>
        <taxon>Aphidomorpha</taxon>
        <taxon>Aphidoidea</taxon>
        <taxon>Aphididae</taxon>
        <taxon>Sipha</taxon>
    </lineage>
</organism>
<gene>
    <name evidence="10" type="primary">amt-1_0</name>
    <name evidence="12" type="synonym">LOC112693831</name>
    <name evidence="10" type="ORF">g.30856</name>
</gene>
<accession>A0A2S2Q4B2</accession>
<feature type="transmembrane region" description="Helical" evidence="8">
    <location>
        <begin position="113"/>
        <end position="131"/>
    </location>
</feature>
<feature type="transmembrane region" description="Helical" evidence="8">
    <location>
        <begin position="30"/>
        <end position="54"/>
    </location>
</feature>
<feature type="transmembrane region" description="Helical" evidence="8">
    <location>
        <begin position="282"/>
        <end position="301"/>
    </location>
</feature>
<dbReference type="AlphaFoldDB" id="A0A2S2Q4B2"/>
<evidence type="ECO:0000256" key="3">
    <source>
        <dbReference type="ARBA" id="ARBA00022448"/>
    </source>
</evidence>
<protein>
    <recommendedName>
        <fullName evidence="8">Ammonium transporter</fullName>
    </recommendedName>
</protein>
<feature type="transmembrane region" description="Helical" evidence="8">
    <location>
        <begin position="307"/>
        <end position="326"/>
    </location>
</feature>
<feature type="transmembrane region" description="Helical" evidence="8">
    <location>
        <begin position="136"/>
        <end position="154"/>
    </location>
</feature>
<dbReference type="InterPro" id="IPR024041">
    <property type="entry name" value="NH4_transpt_AmtB-like_dom"/>
</dbReference>
<sequence>MAVNNSETALSHLMVTRLELDELKLNINDMFLIINGIIISFMQVGFACLEAGFVQPKNVTNILLKNVLDLFFCAISYWLFGYGLAYGGGGCGFYGKEYFAGVGLPETQNSVWFFQYVFAATAATIISGAVAERCNFIAYIFYSVIVSGVTYPIISHWAWSPDGWLYKIGYFDYAGAGVVHLLAGTCSFVGALFVGPRIGRFSSVNTNEYNGHSMPLVATGALLLLSGFLSFNGGSQGHITEPGDGATVARSVINTILGGSGSALVILTLGKSGLIGDPRWPFATTINAVLIGMVSMCGGANEYSHLSAILIGMISCVVYLVLQWLIPCLKVDDPLEATAVHFGGGLWGVIAVPLFVKGGFWNNPDSLEALKSHLIGAGSIIAWSVVNSTILFGFLKVFDLLRVSKDKELIGLDVSMHKEQAYPVADISIEKDYKNNKTTVIRHVYDNMAMQRTH</sequence>
<keyword evidence="7 8" id="KW-0924">Ammonia transport</keyword>
<evidence type="ECO:0000313" key="10">
    <source>
        <dbReference type="EMBL" id="MBY72585.1"/>
    </source>
</evidence>
<dbReference type="NCBIfam" id="TIGR00836">
    <property type="entry name" value="amt"/>
    <property type="match status" value="1"/>
</dbReference>
<keyword evidence="6 8" id="KW-0472">Membrane</keyword>
<feature type="transmembrane region" description="Helical" evidence="8">
    <location>
        <begin position="251"/>
        <end position="270"/>
    </location>
</feature>
<dbReference type="GO" id="GO:0005886">
    <property type="term" value="C:plasma membrane"/>
    <property type="evidence" value="ECO:0007669"/>
    <property type="project" value="UniProtKB-SubCell"/>
</dbReference>
<feature type="transmembrane region" description="Helical" evidence="8">
    <location>
        <begin position="214"/>
        <end position="231"/>
    </location>
</feature>
<evidence type="ECO:0000259" key="9">
    <source>
        <dbReference type="Pfam" id="PF00909"/>
    </source>
</evidence>
<dbReference type="GO" id="GO:0097272">
    <property type="term" value="P:ammonium homeostasis"/>
    <property type="evidence" value="ECO:0007669"/>
    <property type="project" value="TreeGrafter"/>
</dbReference>
<dbReference type="PANTHER" id="PTHR11730:SF6">
    <property type="entry name" value="AMMONIUM TRANSPORTER"/>
    <property type="match status" value="1"/>
</dbReference>
<feature type="transmembrane region" description="Helical" evidence="8">
    <location>
        <begin position="66"/>
        <end position="85"/>
    </location>
</feature>
<keyword evidence="5 8" id="KW-1133">Transmembrane helix</keyword>
<keyword evidence="3 8" id="KW-0813">Transport</keyword>
<keyword evidence="4 8" id="KW-0812">Transmembrane</keyword>